<dbReference type="EMBL" id="BLLG01000006">
    <property type="protein sequence ID" value="GFH36555.1"/>
    <property type="molecule type" value="Genomic_DNA"/>
</dbReference>
<organism evidence="2 3">
    <name type="scientific">Streptomyces pacificus</name>
    <dbReference type="NCBI Taxonomy" id="2705029"/>
    <lineage>
        <taxon>Bacteria</taxon>
        <taxon>Bacillati</taxon>
        <taxon>Actinomycetota</taxon>
        <taxon>Actinomycetes</taxon>
        <taxon>Kitasatosporales</taxon>
        <taxon>Streptomycetaceae</taxon>
        <taxon>Streptomyces</taxon>
    </lineage>
</organism>
<dbReference type="Proteomes" id="UP000484988">
    <property type="component" value="Unassembled WGS sequence"/>
</dbReference>
<evidence type="ECO:0000256" key="1">
    <source>
        <dbReference type="SAM" id="Phobius"/>
    </source>
</evidence>
<reference evidence="2 3" key="1">
    <citation type="submission" date="2020-02" db="EMBL/GenBank/DDBJ databases">
        <title>Whole Genome Shotgun Sequence of Streptomyces sp. strain CWH03.</title>
        <authorList>
            <person name="Dohra H."/>
            <person name="Kodani S."/>
            <person name="Yamamura H."/>
        </authorList>
    </citation>
    <scope>NUCLEOTIDE SEQUENCE [LARGE SCALE GENOMIC DNA]</scope>
    <source>
        <strain evidence="2 3">CWH03</strain>
    </source>
</reference>
<evidence type="ECO:0000313" key="3">
    <source>
        <dbReference type="Proteomes" id="UP000484988"/>
    </source>
</evidence>
<sequence length="515" mass="54148">MTTDSTTAVEAGPGARVRAVRHRYARRGDRATVQDRAYTVYVAAILALVYVAPVAYLVRTSQTLVPLDSSRAATPVACLVAAAVVWGAQLTGRYWGPLVLKPFLLHVFISTDLCPTHYLGPIARRRLVYAGLGTLLTVCTATFLVTDLFDHPGTALLPQGVGVAVGIGAFASVAWLWGQIRTVRENLLLAAAVAAAAAAVALLGRSALDGSGLWLAAGVPAVSATVLGRSAFRSLRTVDLPRLARQSARAAEAQTFAWTGTLHHALDLYRPEPRGLTSVLVRPDGRLRGHLAQGAVRALRAPGRAVAAGAFLLTGGALLTLGVAEPDARAATLSWTAGSVAVYWGSGWVGESWRGLRDELTLAPLFGERWGGMPARTLAWPAVAVPVAVGLAGGATALTQWPLQSGRPVEALLLAAGSVVLVLAARFLREMKTNLPIELLLPVITPLGDLSGLRVFVWQFDGLVVVLIGILAITQMPSASGAALVALGLTAWCLWAGLRRTGWARLALFSRLGRV</sequence>
<feature type="transmembrane region" description="Helical" evidence="1">
    <location>
        <begin position="70"/>
        <end position="88"/>
    </location>
</feature>
<feature type="transmembrane region" description="Helical" evidence="1">
    <location>
        <begin position="38"/>
        <end position="58"/>
    </location>
</feature>
<feature type="transmembrane region" description="Helical" evidence="1">
    <location>
        <begin position="378"/>
        <end position="399"/>
    </location>
</feature>
<feature type="transmembrane region" description="Helical" evidence="1">
    <location>
        <begin position="411"/>
        <end position="428"/>
    </location>
</feature>
<keyword evidence="1" id="KW-0472">Membrane</keyword>
<gene>
    <name evidence="2" type="ORF">SCWH03_27840</name>
</gene>
<accession>A0A6A0AVV0</accession>
<keyword evidence="1" id="KW-1133">Transmembrane helix</keyword>
<name>A0A6A0AVV0_9ACTN</name>
<feature type="transmembrane region" description="Helical" evidence="1">
    <location>
        <begin position="127"/>
        <end position="145"/>
    </location>
</feature>
<keyword evidence="3" id="KW-1185">Reference proteome</keyword>
<comment type="caution">
    <text evidence="2">The sequence shown here is derived from an EMBL/GenBank/DDBJ whole genome shotgun (WGS) entry which is preliminary data.</text>
</comment>
<feature type="transmembrane region" description="Helical" evidence="1">
    <location>
        <begin position="213"/>
        <end position="232"/>
    </location>
</feature>
<feature type="transmembrane region" description="Helical" evidence="1">
    <location>
        <begin position="157"/>
        <end position="178"/>
    </location>
</feature>
<feature type="transmembrane region" description="Helical" evidence="1">
    <location>
        <begin position="187"/>
        <end position="207"/>
    </location>
</feature>
<dbReference type="AlphaFoldDB" id="A0A6A0AVV0"/>
<feature type="transmembrane region" description="Helical" evidence="1">
    <location>
        <begin position="479"/>
        <end position="498"/>
    </location>
</feature>
<evidence type="ECO:0000313" key="2">
    <source>
        <dbReference type="EMBL" id="GFH36555.1"/>
    </source>
</evidence>
<feature type="transmembrane region" description="Helical" evidence="1">
    <location>
        <begin position="455"/>
        <end position="473"/>
    </location>
</feature>
<protein>
    <submittedName>
        <fullName evidence="2">Uncharacterized protein</fullName>
    </submittedName>
</protein>
<proteinExistence type="predicted"/>
<dbReference type="RefSeq" id="WP_173264395.1">
    <property type="nucleotide sequence ID" value="NZ_BLLG01000006.1"/>
</dbReference>
<keyword evidence="1" id="KW-0812">Transmembrane</keyword>